<name>A0A1I8ABN0_9BILA</name>
<dbReference type="Proteomes" id="UP000095287">
    <property type="component" value="Unplaced"/>
</dbReference>
<protein>
    <submittedName>
        <fullName evidence="2">Uncharacterized protein</fullName>
    </submittedName>
</protein>
<proteinExistence type="predicted"/>
<evidence type="ECO:0000313" key="2">
    <source>
        <dbReference type="WBParaSite" id="L893_g4082.t1"/>
    </source>
</evidence>
<evidence type="ECO:0000313" key="1">
    <source>
        <dbReference type="Proteomes" id="UP000095287"/>
    </source>
</evidence>
<sequence length="159" mass="17603">MPFRTPVIISRRPSAGLLVNTTPYNRYLFIKFMEHTPSDDGAGGHLLHAADVLAAEESIVALFAPLGAPAVLDDPEGLLALDAIADDEHAVVQHGGRAEDLQRKSFSKPMVKKQTRHYHSRDSLCQSKQPFHFHSYLVFRATQVSFTQQPTSLIQMPIG</sequence>
<dbReference type="AlphaFoldDB" id="A0A1I8ABN0"/>
<accession>A0A1I8ABN0</accession>
<dbReference type="WBParaSite" id="L893_g4082.t1">
    <property type="protein sequence ID" value="L893_g4082.t1"/>
    <property type="gene ID" value="L893_g4082"/>
</dbReference>
<organism evidence="1 2">
    <name type="scientific">Steinernema glaseri</name>
    <dbReference type="NCBI Taxonomy" id="37863"/>
    <lineage>
        <taxon>Eukaryota</taxon>
        <taxon>Metazoa</taxon>
        <taxon>Ecdysozoa</taxon>
        <taxon>Nematoda</taxon>
        <taxon>Chromadorea</taxon>
        <taxon>Rhabditida</taxon>
        <taxon>Tylenchina</taxon>
        <taxon>Panagrolaimomorpha</taxon>
        <taxon>Strongyloidoidea</taxon>
        <taxon>Steinernematidae</taxon>
        <taxon>Steinernema</taxon>
    </lineage>
</organism>
<reference evidence="2" key="1">
    <citation type="submission" date="2016-11" db="UniProtKB">
        <authorList>
            <consortium name="WormBaseParasite"/>
        </authorList>
    </citation>
    <scope>IDENTIFICATION</scope>
</reference>
<keyword evidence="1" id="KW-1185">Reference proteome</keyword>